<evidence type="ECO:0000313" key="4">
    <source>
        <dbReference type="Proteomes" id="UP000235672"/>
    </source>
</evidence>
<sequence length="311" mass="31452">MPTATSLSGYTIFNNGPLTTTFTAPASCITAAADTAIAIATDPAEAEWNANCGLWLPPANCNPNGNVIRSIVSSADSSNPQVGNIIVYHSPGLICPSGWSTAGSGARANPTSISVSGAFNVSIEVPSLPTGSPFEFFEPIIDVVLAALDPGETVIACCPSSFTVRGDGSGCYSALPSSDFTPSTGCQADFPPEDETYISSVYTIGTQTISGELGTITGTIPITQITTTFAPSDVSSYVGVANQVMFLLVHQASDTTGTGAATGTGTGTSSSTGSGTTKPNSAVRVRGNENRLGLIAGVCFVAFVLGALLVL</sequence>
<organism evidence="3 4">
    <name type="scientific">Hyaloscypha hepaticicola</name>
    <dbReference type="NCBI Taxonomy" id="2082293"/>
    <lineage>
        <taxon>Eukaryota</taxon>
        <taxon>Fungi</taxon>
        <taxon>Dikarya</taxon>
        <taxon>Ascomycota</taxon>
        <taxon>Pezizomycotina</taxon>
        <taxon>Leotiomycetes</taxon>
        <taxon>Helotiales</taxon>
        <taxon>Hyaloscyphaceae</taxon>
        <taxon>Hyaloscypha</taxon>
    </lineage>
</organism>
<gene>
    <name evidence="3" type="ORF">NA56DRAFT_652199</name>
</gene>
<evidence type="ECO:0000256" key="2">
    <source>
        <dbReference type="SAM" id="Phobius"/>
    </source>
</evidence>
<feature type="compositionally biased region" description="Low complexity" evidence="1">
    <location>
        <begin position="267"/>
        <end position="277"/>
    </location>
</feature>
<keyword evidence="2" id="KW-1133">Transmembrane helix</keyword>
<proteinExistence type="predicted"/>
<name>A0A2J6PFP0_9HELO</name>
<evidence type="ECO:0000256" key="1">
    <source>
        <dbReference type="SAM" id="MobiDB-lite"/>
    </source>
</evidence>
<keyword evidence="4" id="KW-1185">Reference proteome</keyword>
<dbReference type="AlphaFoldDB" id="A0A2J6PFP0"/>
<protein>
    <submittedName>
        <fullName evidence="3">Uncharacterized protein</fullName>
    </submittedName>
</protein>
<keyword evidence="2" id="KW-0472">Membrane</keyword>
<feature type="transmembrane region" description="Helical" evidence="2">
    <location>
        <begin position="292"/>
        <end position="310"/>
    </location>
</feature>
<reference evidence="3 4" key="1">
    <citation type="submission" date="2016-05" db="EMBL/GenBank/DDBJ databases">
        <title>A degradative enzymes factory behind the ericoid mycorrhizal symbiosis.</title>
        <authorList>
            <consortium name="DOE Joint Genome Institute"/>
            <person name="Martino E."/>
            <person name="Morin E."/>
            <person name="Grelet G."/>
            <person name="Kuo A."/>
            <person name="Kohler A."/>
            <person name="Daghino S."/>
            <person name="Barry K."/>
            <person name="Choi C."/>
            <person name="Cichocki N."/>
            <person name="Clum A."/>
            <person name="Copeland A."/>
            <person name="Hainaut M."/>
            <person name="Haridas S."/>
            <person name="Labutti K."/>
            <person name="Lindquist E."/>
            <person name="Lipzen A."/>
            <person name="Khouja H.-R."/>
            <person name="Murat C."/>
            <person name="Ohm R."/>
            <person name="Olson A."/>
            <person name="Spatafora J."/>
            <person name="Veneault-Fourrey C."/>
            <person name="Henrissat B."/>
            <person name="Grigoriev I."/>
            <person name="Martin F."/>
            <person name="Perotto S."/>
        </authorList>
    </citation>
    <scope>NUCLEOTIDE SEQUENCE [LARGE SCALE GENOMIC DNA]</scope>
    <source>
        <strain evidence="3 4">UAMH 7357</strain>
    </source>
</reference>
<accession>A0A2J6PFP0</accession>
<dbReference type="OrthoDB" id="5429716at2759"/>
<keyword evidence="2" id="KW-0812">Transmembrane</keyword>
<dbReference type="Proteomes" id="UP000235672">
    <property type="component" value="Unassembled WGS sequence"/>
</dbReference>
<feature type="region of interest" description="Disordered" evidence="1">
    <location>
        <begin position="258"/>
        <end position="283"/>
    </location>
</feature>
<evidence type="ECO:0000313" key="3">
    <source>
        <dbReference type="EMBL" id="PMD12838.1"/>
    </source>
</evidence>
<dbReference type="EMBL" id="KZ613541">
    <property type="protein sequence ID" value="PMD12838.1"/>
    <property type="molecule type" value="Genomic_DNA"/>
</dbReference>